<protein>
    <recommendedName>
        <fullName evidence="3">Polysaccharide deacetylase</fullName>
    </recommendedName>
</protein>
<gene>
    <name evidence="1" type="ORF">UV61_C0023G0002</name>
</gene>
<comment type="caution">
    <text evidence="1">The sequence shown here is derived from an EMBL/GenBank/DDBJ whole genome shotgun (WGS) entry which is preliminary data.</text>
</comment>
<sequence length="91" mass="9835">MGEMQTTISRRSFLKLFANVVVPAALLPKSILRLGVGETPAPTQEEMDFLQGHEVSLGDQSRKVILMTYDDGGTPQNIKTILDAYKNAGGG</sequence>
<evidence type="ECO:0008006" key="3">
    <source>
        <dbReference type="Google" id="ProtNLM"/>
    </source>
</evidence>
<dbReference type="AlphaFoldDB" id="A0A0G1FDC8"/>
<evidence type="ECO:0000313" key="1">
    <source>
        <dbReference type="EMBL" id="KKS84868.1"/>
    </source>
</evidence>
<proteinExistence type="predicted"/>
<dbReference type="EMBL" id="LCFD01000023">
    <property type="protein sequence ID" value="KKS84868.1"/>
    <property type="molecule type" value="Genomic_DNA"/>
</dbReference>
<organism evidence="1 2">
    <name type="scientific">Candidatus Gottesmanbacteria bacterium GW2011_GWB1_43_11</name>
    <dbReference type="NCBI Taxonomy" id="1618446"/>
    <lineage>
        <taxon>Bacteria</taxon>
        <taxon>Candidatus Gottesmaniibacteriota</taxon>
    </lineage>
</organism>
<dbReference type="STRING" id="1618446.UV61_C0023G0002"/>
<dbReference type="Proteomes" id="UP000034050">
    <property type="component" value="Unassembled WGS sequence"/>
</dbReference>
<accession>A0A0G1FDC8</accession>
<evidence type="ECO:0000313" key="2">
    <source>
        <dbReference type="Proteomes" id="UP000034050"/>
    </source>
</evidence>
<reference evidence="1 2" key="1">
    <citation type="journal article" date="2015" name="Nature">
        <title>rRNA introns, odd ribosomes, and small enigmatic genomes across a large radiation of phyla.</title>
        <authorList>
            <person name="Brown C.T."/>
            <person name="Hug L.A."/>
            <person name="Thomas B.C."/>
            <person name="Sharon I."/>
            <person name="Castelle C.J."/>
            <person name="Singh A."/>
            <person name="Wilkins M.J."/>
            <person name="Williams K.H."/>
            <person name="Banfield J.F."/>
        </authorList>
    </citation>
    <scope>NUCLEOTIDE SEQUENCE [LARGE SCALE GENOMIC DNA]</scope>
</reference>
<name>A0A0G1FDC8_9BACT</name>